<dbReference type="Proteomes" id="UP000322075">
    <property type="component" value="Segment"/>
</dbReference>
<protein>
    <submittedName>
        <fullName evidence="1">Uncharacterized protein</fullName>
    </submittedName>
</protein>
<name>A0A5C1K6T6_9CAUD</name>
<accession>A0A5C1K6T6</accession>
<organism evidence="1 2">
    <name type="scientific">Pseudomonas phage Zuri</name>
    <dbReference type="NCBI Taxonomy" id="2604899"/>
    <lineage>
        <taxon>Viruses</taxon>
        <taxon>Duplodnaviria</taxon>
        <taxon>Heunggongvirae</taxon>
        <taxon>Uroviricota</taxon>
        <taxon>Caudoviricetes</taxon>
        <taxon>Schitoviridae</taxon>
        <taxon>Zurivirus</taxon>
        <taxon>Zurivirus zuri</taxon>
    </lineage>
</organism>
<reference evidence="1" key="1">
    <citation type="submission" date="2019-04" db="EMBL/GenBank/DDBJ databases">
        <authorList>
            <person name="Assadpour T."/>
            <person name="Ahmed J."/>
            <person name="Anderson S."/>
            <person name="Espinosa K."/>
            <person name="Gadsden T."/>
            <person name="Graham A."/>
            <person name="Hajjar W."/>
            <person name="Howard T."/>
            <person name="Lacafta O."/>
            <person name="Matney K."/>
            <person name="Matsen K."/>
            <person name="Osu J."/>
            <person name="Rupe E."/>
            <person name="Sang H."/>
            <person name="Wadi S."/>
            <person name="McNeal J."/>
            <person name="Temple L."/>
        </authorList>
    </citation>
    <scope>NUCLEOTIDE SEQUENCE [LARGE SCALE GENOMIC DNA]</scope>
</reference>
<evidence type="ECO:0000313" key="1">
    <source>
        <dbReference type="EMBL" id="QEM41114.1"/>
    </source>
</evidence>
<proteinExistence type="predicted"/>
<keyword evidence="2" id="KW-1185">Reference proteome</keyword>
<evidence type="ECO:0000313" key="2">
    <source>
        <dbReference type="Proteomes" id="UP000322075"/>
    </source>
</evidence>
<dbReference type="EMBL" id="MK863032">
    <property type="protein sequence ID" value="QEM41114.1"/>
    <property type="molecule type" value="Genomic_DNA"/>
</dbReference>
<sequence length="50" mass="5707">MAIICRTTKQDINTCKCSRCHPHQEARYGHVQRQVASRQAGSKKLVLVRV</sequence>
<gene>
    <name evidence="1" type="ORF">Zuri_17</name>
</gene>